<feature type="transmembrane region" description="Helical" evidence="1">
    <location>
        <begin position="146"/>
        <end position="166"/>
    </location>
</feature>
<dbReference type="PANTHER" id="PTHR34300:SF2">
    <property type="entry name" value="QUEUOSINE PRECURSOR TRANSPORTER-RELATED"/>
    <property type="match status" value="1"/>
</dbReference>
<keyword evidence="1" id="KW-1003">Cell membrane</keyword>
<dbReference type="InterPro" id="IPR003744">
    <property type="entry name" value="YhhQ"/>
</dbReference>
<comment type="similarity">
    <text evidence="1">Belongs to the vitamin uptake transporter (VUT/ECF) (TC 2.A.88) family. Q precursor transporter subfamily.</text>
</comment>
<sequence length="263" mass="29848">MLGAQGVDYKIAQRREFVFLLLSGIFLGSLAMLNILGVSRFIDLSSYIGISDESSFRFSLAIGVLPYPITFLCTDFISEIYGRKRANRVVWVGLILNIWVLLILWFGGWLNAPENLQANGTLGLVINENGETVVPYGYSFYDIRHLAFGATLASMIAYLTAQFVDVHVFHFVKKKTKGKKLWLRNNVSTLTSQLIDSVSVILITYYFANGLPMKEGTSIAFQLFAFVVSSYLFKLVCAFLDTIPFYYGTRWFKKYLKVEHEID</sequence>
<name>A0A1I7AMD5_9FLAO</name>
<accession>A0A1I7AMD5</accession>
<comment type="subcellular location">
    <subcellularLocation>
        <location evidence="1">Cell membrane</location>
        <topology evidence="1">Multi-pass membrane protein</topology>
    </subcellularLocation>
</comment>
<keyword evidence="1" id="KW-0472">Membrane</keyword>
<evidence type="ECO:0000256" key="1">
    <source>
        <dbReference type="HAMAP-Rule" id="MF_02088"/>
    </source>
</evidence>
<feature type="transmembrane region" description="Helical" evidence="1">
    <location>
        <begin position="56"/>
        <end position="77"/>
    </location>
</feature>
<comment type="function">
    <text evidence="1">Involved in the import of queuosine (Q) precursors, required for Q precursor salvage.</text>
</comment>
<dbReference type="RefSeq" id="WP_090249475.1">
    <property type="nucleotide sequence ID" value="NZ_FPAS01000003.1"/>
</dbReference>
<feature type="transmembrane region" description="Helical" evidence="1">
    <location>
        <begin position="219"/>
        <end position="247"/>
    </location>
</feature>
<keyword evidence="1" id="KW-0812">Transmembrane</keyword>
<keyword evidence="1" id="KW-1133">Transmembrane helix</keyword>
<dbReference type="OrthoDB" id="9805479at2"/>
<feature type="transmembrane region" description="Helical" evidence="1">
    <location>
        <begin position="17"/>
        <end position="36"/>
    </location>
</feature>
<reference evidence="2 3" key="1">
    <citation type="submission" date="2016-10" db="EMBL/GenBank/DDBJ databases">
        <authorList>
            <person name="de Groot N.N."/>
        </authorList>
    </citation>
    <scope>NUCLEOTIDE SEQUENCE [LARGE SCALE GENOMIC DNA]</scope>
    <source>
        <strain evidence="2 3">CGMCC 1.7005</strain>
    </source>
</reference>
<dbReference type="AlphaFoldDB" id="A0A1I7AMD5"/>
<dbReference type="Proteomes" id="UP000236454">
    <property type="component" value="Unassembled WGS sequence"/>
</dbReference>
<protein>
    <recommendedName>
        <fullName evidence="1">Probable queuosine precursor transporter</fullName>
        <shortName evidence="1">Q precursor transporter</shortName>
    </recommendedName>
</protein>
<keyword evidence="1" id="KW-0813">Transport</keyword>
<dbReference type="STRING" id="477690.SAMN05216474_2224"/>
<dbReference type="GO" id="GO:0005886">
    <property type="term" value="C:plasma membrane"/>
    <property type="evidence" value="ECO:0007669"/>
    <property type="project" value="UniProtKB-SubCell"/>
</dbReference>
<feature type="transmembrane region" description="Helical" evidence="1">
    <location>
        <begin position="187"/>
        <end position="207"/>
    </location>
</feature>
<keyword evidence="3" id="KW-1185">Reference proteome</keyword>
<evidence type="ECO:0000313" key="3">
    <source>
        <dbReference type="Proteomes" id="UP000236454"/>
    </source>
</evidence>
<proteinExistence type="inferred from homology"/>
<dbReference type="Pfam" id="PF02592">
    <property type="entry name" value="Vut_1"/>
    <property type="match status" value="1"/>
</dbReference>
<dbReference type="PANTHER" id="PTHR34300">
    <property type="entry name" value="QUEUOSINE PRECURSOR TRANSPORTER-RELATED"/>
    <property type="match status" value="1"/>
</dbReference>
<dbReference type="HAMAP" id="MF_02088">
    <property type="entry name" value="Q_prec_transport"/>
    <property type="match status" value="1"/>
</dbReference>
<feature type="transmembrane region" description="Helical" evidence="1">
    <location>
        <begin position="89"/>
        <end position="110"/>
    </location>
</feature>
<dbReference type="EMBL" id="FPAS01000003">
    <property type="protein sequence ID" value="SFT76036.1"/>
    <property type="molecule type" value="Genomic_DNA"/>
</dbReference>
<organism evidence="2 3">
    <name type="scientific">Lishizhenia tianjinensis</name>
    <dbReference type="NCBI Taxonomy" id="477690"/>
    <lineage>
        <taxon>Bacteria</taxon>
        <taxon>Pseudomonadati</taxon>
        <taxon>Bacteroidota</taxon>
        <taxon>Flavobacteriia</taxon>
        <taxon>Flavobacteriales</taxon>
        <taxon>Crocinitomicaceae</taxon>
        <taxon>Lishizhenia</taxon>
    </lineage>
</organism>
<evidence type="ECO:0000313" key="2">
    <source>
        <dbReference type="EMBL" id="SFT76036.1"/>
    </source>
</evidence>
<dbReference type="GO" id="GO:0022857">
    <property type="term" value="F:transmembrane transporter activity"/>
    <property type="evidence" value="ECO:0007669"/>
    <property type="project" value="UniProtKB-UniRule"/>
</dbReference>
<dbReference type="NCBIfam" id="TIGR00697">
    <property type="entry name" value="queuosine precursor transporter"/>
    <property type="match status" value="1"/>
</dbReference>
<gene>
    <name evidence="2" type="ORF">SAMN05216474_2224</name>
</gene>